<proteinExistence type="predicted"/>
<comment type="caution">
    <text evidence="1">The sequence shown here is derived from an EMBL/GenBank/DDBJ whole genome shotgun (WGS) entry which is preliminary data.</text>
</comment>
<accession>A0A0F9J6T6</accession>
<dbReference type="AlphaFoldDB" id="A0A0F9J6T6"/>
<gene>
    <name evidence="1" type="ORF">LCGC14_1490720</name>
</gene>
<name>A0A0F9J6T6_9ZZZZ</name>
<dbReference type="EMBL" id="LAZR01010715">
    <property type="protein sequence ID" value="KKM65489.1"/>
    <property type="molecule type" value="Genomic_DNA"/>
</dbReference>
<evidence type="ECO:0000313" key="1">
    <source>
        <dbReference type="EMBL" id="KKM65489.1"/>
    </source>
</evidence>
<reference evidence="1" key="1">
    <citation type="journal article" date="2015" name="Nature">
        <title>Complex archaea that bridge the gap between prokaryotes and eukaryotes.</title>
        <authorList>
            <person name="Spang A."/>
            <person name="Saw J.H."/>
            <person name="Jorgensen S.L."/>
            <person name="Zaremba-Niedzwiedzka K."/>
            <person name="Martijn J."/>
            <person name="Lind A.E."/>
            <person name="van Eijk R."/>
            <person name="Schleper C."/>
            <person name="Guy L."/>
            <person name="Ettema T.J."/>
        </authorList>
    </citation>
    <scope>NUCLEOTIDE SEQUENCE</scope>
</reference>
<organism evidence="1">
    <name type="scientific">marine sediment metagenome</name>
    <dbReference type="NCBI Taxonomy" id="412755"/>
    <lineage>
        <taxon>unclassified sequences</taxon>
        <taxon>metagenomes</taxon>
        <taxon>ecological metagenomes</taxon>
    </lineage>
</organism>
<sequence>MMERNYLICALTGWFSAKQESLEGGDLKIMIDQRLIDSGFSTLGSEKGDAQLLLEMESELLMSVMGRKFNRKDRRKI</sequence>
<protein>
    <submittedName>
        <fullName evidence="1">Uncharacterized protein</fullName>
    </submittedName>
</protein>